<accession>A0A377GYV7</accession>
<name>A0A377GYV7_9FUSO</name>
<keyword evidence="4 6" id="KW-1133">Transmembrane helix</keyword>
<comment type="subcellular location">
    <subcellularLocation>
        <location evidence="1">Cell membrane</location>
        <topology evidence="1">Multi-pass membrane protein</topology>
    </subcellularLocation>
</comment>
<dbReference type="GO" id="GO:0005886">
    <property type="term" value="C:plasma membrane"/>
    <property type="evidence" value="ECO:0007669"/>
    <property type="project" value="UniProtKB-SubCell"/>
</dbReference>
<feature type="transmembrane region" description="Helical" evidence="6">
    <location>
        <begin position="291"/>
        <end position="307"/>
    </location>
</feature>
<evidence type="ECO:0000256" key="4">
    <source>
        <dbReference type="ARBA" id="ARBA00022989"/>
    </source>
</evidence>
<gene>
    <name evidence="8" type="ORF">NCTC10723_01406</name>
</gene>
<evidence type="ECO:0000256" key="6">
    <source>
        <dbReference type="SAM" id="Phobius"/>
    </source>
</evidence>
<feature type="transmembrane region" description="Helical" evidence="6">
    <location>
        <begin position="46"/>
        <end position="63"/>
    </location>
</feature>
<dbReference type="InterPro" id="IPR004477">
    <property type="entry name" value="ComEC_N"/>
</dbReference>
<dbReference type="PANTHER" id="PTHR30619">
    <property type="entry name" value="DNA INTERNALIZATION/COMPETENCE PROTEIN COMEC/REC2"/>
    <property type="match status" value="1"/>
</dbReference>
<feature type="transmembrane region" description="Helical" evidence="6">
    <location>
        <begin position="185"/>
        <end position="212"/>
    </location>
</feature>
<feature type="transmembrane region" description="Helical" evidence="6">
    <location>
        <begin position="224"/>
        <end position="245"/>
    </location>
</feature>
<proteinExistence type="predicted"/>
<keyword evidence="5 6" id="KW-0472">Membrane</keyword>
<dbReference type="Pfam" id="PF03772">
    <property type="entry name" value="Competence"/>
    <property type="match status" value="1"/>
</dbReference>
<evidence type="ECO:0000313" key="9">
    <source>
        <dbReference type="Proteomes" id="UP000255328"/>
    </source>
</evidence>
<keyword evidence="2" id="KW-1003">Cell membrane</keyword>
<dbReference type="AlphaFoldDB" id="A0A377GYV7"/>
<dbReference type="InterPro" id="IPR052159">
    <property type="entry name" value="Competence_DNA_uptake"/>
</dbReference>
<sequence>MEVIYLIALEISIILGALKFFSLELGIFFSLILVLGIFIFNREKNIFLLLLPILFLIRVFFLFNSSNSIGDIKTFQISLYEGRGKIEKIDNRYPFNNLYLYLSNKSNGKYEVIGEIKEINKKYGNEYLDIQVEKITSLPQNSIHRYFQKKSEHLLKNSGYDMKRVYEAVILGKGYRLTQEMREKFNYIGISHLMALSGFHIGLVISIISFLLPTKLPLKKRERNIFLLITLTLYYLGIEHSPSLNRAYIMGAIYLLGKILDENTELLKTLTVSYVFSLIINPASINSISFQLSYGAVFVIAGIFPYIKTKIYKGKSKIVDGILLTLSIQFFLTPLLIQEFSVIQLLSFVTNMIVVPIGSLFISLGFIGLLLENFSLGFLITPILNIVFKLFFILVNFFNAIPFMSIKYKNESKLITIFYIFLIAGVFILKFRKDYKKDEKIYKRTKISQ</sequence>
<dbReference type="PANTHER" id="PTHR30619:SF1">
    <property type="entry name" value="RECOMBINATION PROTEIN 2"/>
    <property type="match status" value="1"/>
</dbReference>
<keyword evidence="9" id="KW-1185">Reference proteome</keyword>
<evidence type="ECO:0000256" key="5">
    <source>
        <dbReference type="ARBA" id="ARBA00023136"/>
    </source>
</evidence>
<evidence type="ECO:0000313" key="8">
    <source>
        <dbReference type="EMBL" id="STO31942.1"/>
    </source>
</evidence>
<feature type="transmembrane region" description="Helical" evidence="6">
    <location>
        <begin position="20"/>
        <end position="40"/>
    </location>
</feature>
<dbReference type="RefSeq" id="WP_115270702.1">
    <property type="nucleotide sequence ID" value="NZ_UGGU01000003.1"/>
</dbReference>
<reference evidence="8 9" key="1">
    <citation type="submission" date="2018-06" db="EMBL/GenBank/DDBJ databases">
        <authorList>
            <consortium name="Pathogen Informatics"/>
            <person name="Doyle S."/>
        </authorList>
    </citation>
    <scope>NUCLEOTIDE SEQUENCE [LARGE SCALE GENOMIC DNA]</scope>
    <source>
        <strain evidence="8 9">NCTC10723</strain>
    </source>
</reference>
<evidence type="ECO:0000256" key="2">
    <source>
        <dbReference type="ARBA" id="ARBA00022475"/>
    </source>
</evidence>
<dbReference type="NCBIfam" id="TIGR00360">
    <property type="entry name" value="ComEC_N-term"/>
    <property type="match status" value="1"/>
</dbReference>
<feature type="domain" description="ComEC/Rec2-related protein" evidence="7">
    <location>
        <begin position="170"/>
        <end position="429"/>
    </location>
</feature>
<evidence type="ECO:0000259" key="7">
    <source>
        <dbReference type="Pfam" id="PF03772"/>
    </source>
</evidence>
<evidence type="ECO:0000256" key="1">
    <source>
        <dbReference type="ARBA" id="ARBA00004651"/>
    </source>
</evidence>
<feature type="transmembrane region" description="Helical" evidence="6">
    <location>
        <begin position="343"/>
        <end position="371"/>
    </location>
</feature>
<feature type="transmembrane region" description="Helical" evidence="6">
    <location>
        <begin position="319"/>
        <end position="337"/>
    </location>
</feature>
<feature type="transmembrane region" description="Helical" evidence="6">
    <location>
        <begin position="414"/>
        <end position="431"/>
    </location>
</feature>
<organism evidence="8 9">
    <name type="scientific">Fusobacterium necrogenes</name>
    <dbReference type="NCBI Taxonomy" id="858"/>
    <lineage>
        <taxon>Bacteria</taxon>
        <taxon>Fusobacteriati</taxon>
        <taxon>Fusobacteriota</taxon>
        <taxon>Fusobacteriia</taxon>
        <taxon>Fusobacteriales</taxon>
        <taxon>Fusobacteriaceae</taxon>
        <taxon>Fusobacterium</taxon>
    </lineage>
</organism>
<dbReference type="EMBL" id="UGGU01000003">
    <property type="protein sequence ID" value="STO31942.1"/>
    <property type="molecule type" value="Genomic_DNA"/>
</dbReference>
<dbReference type="OrthoDB" id="9761531at2"/>
<dbReference type="Proteomes" id="UP000255328">
    <property type="component" value="Unassembled WGS sequence"/>
</dbReference>
<feature type="transmembrane region" description="Helical" evidence="6">
    <location>
        <begin position="383"/>
        <end position="402"/>
    </location>
</feature>
<protein>
    <submittedName>
        <fullName evidence="8">ComEC family competence protein</fullName>
    </submittedName>
</protein>
<keyword evidence="3 6" id="KW-0812">Transmembrane</keyword>
<evidence type="ECO:0000256" key="3">
    <source>
        <dbReference type="ARBA" id="ARBA00022692"/>
    </source>
</evidence>